<dbReference type="EMBL" id="PUIO01000081">
    <property type="protein sequence ID" value="PQP14921.1"/>
    <property type="molecule type" value="Genomic_DNA"/>
</dbReference>
<comment type="caution">
    <text evidence="1">The sequence shown here is derived from an EMBL/GenBank/DDBJ whole genome shotgun (WGS) entry which is preliminary data.</text>
</comment>
<gene>
    <name evidence="1" type="ORF">C5613_39660</name>
</gene>
<evidence type="ECO:0000313" key="2">
    <source>
        <dbReference type="Proteomes" id="UP000239290"/>
    </source>
</evidence>
<dbReference type="AlphaFoldDB" id="A0A2S8IJG1"/>
<reference evidence="2" key="1">
    <citation type="submission" date="2018-02" db="EMBL/GenBank/DDBJ databases">
        <title>Draft genome sequencing of Rhodococcus opacus KU647198.</title>
        <authorList>
            <person name="Zheng B.-X."/>
        </authorList>
    </citation>
    <scope>NUCLEOTIDE SEQUENCE [LARGE SCALE GENOMIC DNA]</scope>
    <source>
        <strain evidence="2">04-OD7</strain>
    </source>
</reference>
<sequence>MDVIRCVGRRLFLPVVGVSLSWRCSRVLLWGAGGGCGSCRGRCGVVVRAWSASPGVGAAEGVVGDAFAGWCRLPRCTVGGGVRGGEVGAVRLR</sequence>
<evidence type="ECO:0000313" key="1">
    <source>
        <dbReference type="EMBL" id="PQP14921.1"/>
    </source>
</evidence>
<name>A0A2S8IJG1_RHOOP</name>
<proteinExistence type="predicted"/>
<organism evidence="1 2">
    <name type="scientific">Rhodococcus opacus</name>
    <name type="common">Nocardia opaca</name>
    <dbReference type="NCBI Taxonomy" id="37919"/>
    <lineage>
        <taxon>Bacteria</taxon>
        <taxon>Bacillati</taxon>
        <taxon>Actinomycetota</taxon>
        <taxon>Actinomycetes</taxon>
        <taxon>Mycobacteriales</taxon>
        <taxon>Nocardiaceae</taxon>
        <taxon>Rhodococcus</taxon>
    </lineage>
</organism>
<accession>A0A2S8IJG1</accession>
<protein>
    <submittedName>
        <fullName evidence="1">Uncharacterized protein</fullName>
    </submittedName>
</protein>
<dbReference type="Proteomes" id="UP000239290">
    <property type="component" value="Unassembled WGS sequence"/>
</dbReference>